<accession>A0AA39UY90</accession>
<comment type="caution">
    <text evidence="7">The sequence shown here is derived from an EMBL/GenBank/DDBJ whole genome shotgun (WGS) entry which is preliminary data.</text>
</comment>
<dbReference type="InterPro" id="IPR036038">
    <property type="entry name" value="Aminotransferase-like"/>
</dbReference>
<proteinExistence type="inferred from homology"/>
<comment type="cofactor">
    <cofactor evidence="1">
        <name>pyridoxal 5'-phosphate</name>
        <dbReference type="ChEBI" id="CHEBI:597326"/>
    </cofactor>
</comment>
<keyword evidence="4" id="KW-0808">Transferase</keyword>
<sequence length="399" mass="43564">MEAFPPPPVSTIDWTNTEVEVLKVNEVNGHIESTYSKATGKWTPLTFVSNPYLRIHGMAPALNYGQQALEGLKAFRMPGKRGGIALFRPDRNAMRFQHSVEVLSMPSVPVDVFLRACRAAVALNAGYVPPHESGGSLYVRPLLYGSSARLIPSASDEYTFCVFVVPTGGYNGTRAAVKALILDDFDRAAPKGTGHAKVGGNYAPVLRWSDQAKTEGFGATLHLDSAQHEEVDEFSTSAFIGVRSHGDGDDDVTLVVPDSPCVIDSVTSDSIQHVARSNGWKVEKRPVPYTELPAFSEVLGAGTGATLLPIRSITRRRTTTTGRLPACPRLHVDTESETVIYLHDEQHSGGPVYLKLLAQLRAIQLGNVEDQFSWRFEVRAEDQEVEGVDEHLSRPQTEA</sequence>
<dbReference type="CDD" id="cd01557">
    <property type="entry name" value="BCAT_beta_family"/>
    <property type="match status" value="1"/>
</dbReference>
<dbReference type="Gene3D" id="3.20.10.10">
    <property type="entry name" value="D-amino Acid Aminotransferase, subunit A, domain 2"/>
    <property type="match status" value="1"/>
</dbReference>
<evidence type="ECO:0000256" key="6">
    <source>
        <dbReference type="PIRSR" id="PIRSR006468-1"/>
    </source>
</evidence>
<dbReference type="GO" id="GO:0009081">
    <property type="term" value="P:branched-chain amino acid metabolic process"/>
    <property type="evidence" value="ECO:0007669"/>
    <property type="project" value="InterPro"/>
</dbReference>
<evidence type="ECO:0000256" key="5">
    <source>
        <dbReference type="ARBA" id="ARBA00022898"/>
    </source>
</evidence>
<dbReference type="AlphaFoldDB" id="A0AA39UY90"/>
<organism evidence="7 8">
    <name type="scientific">Cladonia borealis</name>
    <dbReference type="NCBI Taxonomy" id="184061"/>
    <lineage>
        <taxon>Eukaryota</taxon>
        <taxon>Fungi</taxon>
        <taxon>Dikarya</taxon>
        <taxon>Ascomycota</taxon>
        <taxon>Pezizomycotina</taxon>
        <taxon>Lecanoromycetes</taxon>
        <taxon>OSLEUM clade</taxon>
        <taxon>Lecanoromycetidae</taxon>
        <taxon>Lecanorales</taxon>
        <taxon>Lecanorineae</taxon>
        <taxon>Cladoniaceae</taxon>
        <taxon>Cladonia</taxon>
    </lineage>
</organism>
<keyword evidence="8" id="KW-1185">Reference proteome</keyword>
<dbReference type="PANTHER" id="PTHR42825:SF2">
    <property type="entry name" value="BRANCHED-CHAIN-AMINO-ACID AMINOTRANSFERASE 3, CHLOROPLASTIC-RELATED"/>
    <property type="match status" value="1"/>
</dbReference>
<keyword evidence="5" id="KW-0663">Pyridoxal phosphate</keyword>
<dbReference type="InterPro" id="IPR033939">
    <property type="entry name" value="BCAT_family"/>
</dbReference>
<keyword evidence="3" id="KW-0032">Aminotransferase</keyword>
<name>A0AA39UY90_9LECA</name>
<comment type="similarity">
    <text evidence="2">Belongs to the class-IV pyridoxal-phosphate-dependent aminotransferase family.</text>
</comment>
<dbReference type="InterPro" id="IPR043131">
    <property type="entry name" value="BCAT-like_N"/>
</dbReference>
<dbReference type="InterPro" id="IPR043132">
    <property type="entry name" value="BCAT-like_C"/>
</dbReference>
<evidence type="ECO:0000256" key="2">
    <source>
        <dbReference type="ARBA" id="ARBA00009320"/>
    </source>
</evidence>
<reference evidence="7" key="1">
    <citation type="submission" date="2023-03" db="EMBL/GenBank/DDBJ databases">
        <title>Complete genome of Cladonia borealis.</title>
        <authorList>
            <person name="Park H."/>
        </authorList>
    </citation>
    <scope>NUCLEOTIDE SEQUENCE</scope>
    <source>
        <strain evidence="7">ANT050790</strain>
    </source>
</reference>
<gene>
    <name evidence="7" type="ORF">JMJ35_009356</name>
</gene>
<evidence type="ECO:0000256" key="1">
    <source>
        <dbReference type="ARBA" id="ARBA00001933"/>
    </source>
</evidence>
<evidence type="ECO:0000313" key="8">
    <source>
        <dbReference type="Proteomes" id="UP001166286"/>
    </source>
</evidence>
<dbReference type="Gene3D" id="3.30.470.10">
    <property type="match status" value="1"/>
</dbReference>
<dbReference type="Proteomes" id="UP001166286">
    <property type="component" value="Unassembled WGS sequence"/>
</dbReference>
<evidence type="ECO:0008006" key="9">
    <source>
        <dbReference type="Google" id="ProtNLM"/>
    </source>
</evidence>
<dbReference type="InterPro" id="IPR005786">
    <property type="entry name" value="B_amino_transII"/>
</dbReference>
<dbReference type="PANTHER" id="PTHR42825">
    <property type="entry name" value="AMINO ACID AMINOTRANSFERASE"/>
    <property type="match status" value="1"/>
</dbReference>
<dbReference type="SUPFAM" id="SSF56752">
    <property type="entry name" value="D-aminoacid aminotransferase-like PLP-dependent enzymes"/>
    <property type="match status" value="1"/>
</dbReference>
<dbReference type="InterPro" id="IPR001544">
    <property type="entry name" value="Aminotrans_IV"/>
</dbReference>
<evidence type="ECO:0000256" key="3">
    <source>
        <dbReference type="ARBA" id="ARBA00022576"/>
    </source>
</evidence>
<dbReference type="EMBL" id="JAFEKC020000021">
    <property type="protein sequence ID" value="KAK0508272.1"/>
    <property type="molecule type" value="Genomic_DNA"/>
</dbReference>
<protein>
    <recommendedName>
        <fullName evidence="9">Branched-chain-amino-acid aminotransferase</fullName>
    </recommendedName>
</protein>
<evidence type="ECO:0000313" key="7">
    <source>
        <dbReference type="EMBL" id="KAK0508272.1"/>
    </source>
</evidence>
<evidence type="ECO:0000256" key="4">
    <source>
        <dbReference type="ARBA" id="ARBA00022679"/>
    </source>
</evidence>
<dbReference type="Pfam" id="PF01063">
    <property type="entry name" value="Aminotran_4"/>
    <property type="match status" value="1"/>
</dbReference>
<feature type="modified residue" description="N6-(pyridoxal phosphate)lysine" evidence="6">
    <location>
        <position position="197"/>
    </location>
</feature>
<dbReference type="PIRSF" id="PIRSF006468">
    <property type="entry name" value="BCAT1"/>
    <property type="match status" value="1"/>
</dbReference>
<dbReference type="GO" id="GO:0004084">
    <property type="term" value="F:branched-chain-amino-acid transaminase activity"/>
    <property type="evidence" value="ECO:0007669"/>
    <property type="project" value="InterPro"/>
</dbReference>